<dbReference type="Proteomes" id="UP001458880">
    <property type="component" value="Unassembled WGS sequence"/>
</dbReference>
<gene>
    <name evidence="1" type="ORF">QE152_g35245</name>
</gene>
<reference evidence="1 2" key="1">
    <citation type="journal article" date="2024" name="BMC Genomics">
        <title>De novo assembly and annotation of Popillia japonica's genome with initial clues to its potential as an invasive pest.</title>
        <authorList>
            <person name="Cucini C."/>
            <person name="Boschi S."/>
            <person name="Funari R."/>
            <person name="Cardaioli E."/>
            <person name="Iannotti N."/>
            <person name="Marturano G."/>
            <person name="Paoli F."/>
            <person name="Bruttini M."/>
            <person name="Carapelli A."/>
            <person name="Frati F."/>
            <person name="Nardi F."/>
        </authorList>
    </citation>
    <scope>NUCLEOTIDE SEQUENCE [LARGE SCALE GENOMIC DNA]</scope>
    <source>
        <strain evidence="1">DMR45628</strain>
    </source>
</reference>
<accession>A0AAW1IFT8</accession>
<keyword evidence="2" id="KW-1185">Reference proteome</keyword>
<evidence type="ECO:0000313" key="2">
    <source>
        <dbReference type="Proteomes" id="UP001458880"/>
    </source>
</evidence>
<comment type="caution">
    <text evidence="1">The sequence shown here is derived from an EMBL/GenBank/DDBJ whole genome shotgun (WGS) entry which is preliminary data.</text>
</comment>
<organism evidence="1 2">
    <name type="scientific">Popillia japonica</name>
    <name type="common">Japanese beetle</name>
    <dbReference type="NCBI Taxonomy" id="7064"/>
    <lineage>
        <taxon>Eukaryota</taxon>
        <taxon>Metazoa</taxon>
        <taxon>Ecdysozoa</taxon>
        <taxon>Arthropoda</taxon>
        <taxon>Hexapoda</taxon>
        <taxon>Insecta</taxon>
        <taxon>Pterygota</taxon>
        <taxon>Neoptera</taxon>
        <taxon>Endopterygota</taxon>
        <taxon>Coleoptera</taxon>
        <taxon>Polyphaga</taxon>
        <taxon>Scarabaeiformia</taxon>
        <taxon>Scarabaeidae</taxon>
        <taxon>Rutelinae</taxon>
        <taxon>Popillia</taxon>
    </lineage>
</organism>
<dbReference type="EMBL" id="JASPKY010000588">
    <property type="protein sequence ID" value="KAK9688497.1"/>
    <property type="molecule type" value="Genomic_DNA"/>
</dbReference>
<proteinExistence type="predicted"/>
<evidence type="ECO:0000313" key="1">
    <source>
        <dbReference type="EMBL" id="KAK9688497.1"/>
    </source>
</evidence>
<sequence>MSITRQDIFTILRSSGYDDIEDQFKFLKEIKKRTQCPESNVNDLNKALNYFKSQFRSRWLKAHRLQERRGRPETSFVFSAERTKRHKTSELRKSTPLAVLSYATQMSLRASGKAQASKAKKYKKGGVLYGIALGRKLALQNKQLSGSGAKHRRRYMYFDQLLFLLPFTQMSDTEYSLADTENEPPQLETLQAGPSLQISSAKKQWKINYDEEILKVLKKASERQTKVDEDESFLLSLLPAFKKYEEEQKFMLRIEASINLSVLSAEAKAFTSSLDKYCVPVCDELSIVPHLAWKEDDVVIGFESSSVNLDEGRVVMPKHAAETAKFIEFCDLLFDSLNGTSHGETLQANITLDSQYVEFSKEVISILSNGDYFIVKVYGQNKSNFRYYVAEINNAANNGFHVTFL</sequence>
<name>A0AAW1IFT8_POPJA</name>
<protein>
    <submittedName>
        <fullName evidence="1">Uncharacterized protein</fullName>
    </submittedName>
</protein>
<dbReference type="AlphaFoldDB" id="A0AAW1IFT8"/>